<gene>
    <name evidence="3" type="ORF">FHR33_003037</name>
</gene>
<keyword evidence="1" id="KW-1133">Transmembrane helix</keyword>
<name>A0A7W5YN73_9ACTN</name>
<dbReference type="GeneID" id="95389492"/>
<dbReference type="InterPro" id="IPR013766">
    <property type="entry name" value="Thioredoxin_domain"/>
</dbReference>
<dbReference type="PROSITE" id="PS00194">
    <property type="entry name" value="THIOREDOXIN_1"/>
    <property type="match status" value="1"/>
</dbReference>
<feature type="transmembrane region" description="Helical" evidence="1">
    <location>
        <begin position="6"/>
        <end position="26"/>
    </location>
</feature>
<sequence>MSYLTAAVVLIGLLCVFNLLLTFGLIRRLKQLGGAGAGHAGPPIALRPGSPVGEFAAVTLDGEPVSHDTVEGLVGFFSAGCEPCHKLIPGFAAQARVLRRENVLAVVAGEDAEAVEALSPVARVVVEDFEGPVAGAFQNTWTPALYLLGSDHRVVAAGGRMEDLPLASTA</sequence>
<dbReference type="EMBL" id="JACIBV010000001">
    <property type="protein sequence ID" value="MBB3727177.1"/>
    <property type="molecule type" value="Genomic_DNA"/>
</dbReference>
<reference evidence="3 4" key="1">
    <citation type="submission" date="2020-08" db="EMBL/GenBank/DDBJ databases">
        <title>Sequencing the genomes of 1000 actinobacteria strains.</title>
        <authorList>
            <person name="Klenk H.-P."/>
        </authorList>
    </citation>
    <scope>NUCLEOTIDE SEQUENCE [LARGE SCALE GENOMIC DNA]</scope>
    <source>
        <strain evidence="3 4">DSM 44320</strain>
    </source>
</reference>
<dbReference type="PROSITE" id="PS51352">
    <property type="entry name" value="THIOREDOXIN_2"/>
    <property type="match status" value="1"/>
</dbReference>
<proteinExistence type="predicted"/>
<keyword evidence="4" id="KW-1185">Reference proteome</keyword>
<keyword evidence="3" id="KW-0413">Isomerase</keyword>
<dbReference type="InterPro" id="IPR017937">
    <property type="entry name" value="Thioredoxin_CS"/>
</dbReference>
<dbReference type="GO" id="GO:0016853">
    <property type="term" value="F:isomerase activity"/>
    <property type="evidence" value="ECO:0007669"/>
    <property type="project" value="UniProtKB-KW"/>
</dbReference>
<feature type="domain" description="Thioredoxin" evidence="2">
    <location>
        <begin position="46"/>
        <end position="170"/>
    </location>
</feature>
<accession>A0A7W5YN73</accession>
<dbReference type="Proteomes" id="UP000579945">
    <property type="component" value="Unassembled WGS sequence"/>
</dbReference>
<evidence type="ECO:0000259" key="2">
    <source>
        <dbReference type="PROSITE" id="PS51352"/>
    </source>
</evidence>
<evidence type="ECO:0000313" key="4">
    <source>
        <dbReference type="Proteomes" id="UP000579945"/>
    </source>
</evidence>
<organism evidence="3 4">
    <name type="scientific">Nonomuraea dietziae</name>
    <dbReference type="NCBI Taxonomy" id="65515"/>
    <lineage>
        <taxon>Bacteria</taxon>
        <taxon>Bacillati</taxon>
        <taxon>Actinomycetota</taxon>
        <taxon>Actinomycetes</taxon>
        <taxon>Streptosporangiales</taxon>
        <taxon>Streptosporangiaceae</taxon>
        <taxon>Nonomuraea</taxon>
    </lineage>
</organism>
<comment type="caution">
    <text evidence="3">The sequence shown here is derived from an EMBL/GenBank/DDBJ whole genome shotgun (WGS) entry which is preliminary data.</text>
</comment>
<evidence type="ECO:0000313" key="3">
    <source>
        <dbReference type="EMBL" id="MBB3727177.1"/>
    </source>
</evidence>
<evidence type="ECO:0000256" key="1">
    <source>
        <dbReference type="SAM" id="Phobius"/>
    </source>
</evidence>
<protein>
    <submittedName>
        <fullName evidence="3">Thiol-disulfide isomerase/thioredoxin</fullName>
    </submittedName>
</protein>
<dbReference type="Gene3D" id="3.40.30.10">
    <property type="entry name" value="Glutaredoxin"/>
    <property type="match status" value="1"/>
</dbReference>
<dbReference type="AlphaFoldDB" id="A0A7W5YN73"/>
<keyword evidence="1" id="KW-0812">Transmembrane</keyword>
<keyword evidence="1" id="KW-0472">Membrane</keyword>
<dbReference type="InterPro" id="IPR036249">
    <property type="entry name" value="Thioredoxin-like_sf"/>
</dbReference>
<dbReference type="SUPFAM" id="SSF52833">
    <property type="entry name" value="Thioredoxin-like"/>
    <property type="match status" value="1"/>
</dbReference>
<dbReference type="RefSeq" id="WP_183647404.1">
    <property type="nucleotide sequence ID" value="NZ_JACIBV010000001.1"/>
</dbReference>